<feature type="domain" description="Low molecular weight antigen MTB12-like C-terminal" evidence="4">
    <location>
        <begin position="146"/>
        <end position="253"/>
    </location>
</feature>
<comment type="caution">
    <text evidence="5">The sequence shown here is derived from an EMBL/GenBank/DDBJ whole genome shotgun (WGS) entry which is preliminary data.</text>
</comment>
<keyword evidence="1" id="KW-0732">Signal</keyword>
<keyword evidence="6" id="KW-1185">Reference proteome</keyword>
<evidence type="ECO:0000256" key="1">
    <source>
        <dbReference type="ARBA" id="ARBA00022729"/>
    </source>
</evidence>
<evidence type="ECO:0000256" key="3">
    <source>
        <dbReference type="SAM" id="MobiDB-lite"/>
    </source>
</evidence>
<proteinExistence type="inferred from homology"/>
<feature type="compositionally biased region" description="Low complexity" evidence="3">
    <location>
        <begin position="127"/>
        <end position="143"/>
    </location>
</feature>
<evidence type="ECO:0000256" key="2">
    <source>
        <dbReference type="ARBA" id="ARBA00093774"/>
    </source>
</evidence>
<accession>A0ABP9KK31</accession>
<dbReference type="Proteomes" id="UP001500603">
    <property type="component" value="Unassembled WGS sequence"/>
</dbReference>
<dbReference type="Pfam" id="PF26580">
    <property type="entry name" value="Mtb12_C"/>
    <property type="match status" value="1"/>
</dbReference>
<dbReference type="EMBL" id="BAABJM010000003">
    <property type="protein sequence ID" value="GAA5058909.1"/>
    <property type="molecule type" value="Genomic_DNA"/>
</dbReference>
<evidence type="ECO:0000313" key="6">
    <source>
        <dbReference type="Proteomes" id="UP001500603"/>
    </source>
</evidence>
<organism evidence="5 6">
    <name type="scientific">Nocardia callitridis</name>
    <dbReference type="NCBI Taxonomy" id="648753"/>
    <lineage>
        <taxon>Bacteria</taxon>
        <taxon>Bacillati</taxon>
        <taxon>Actinomycetota</taxon>
        <taxon>Actinomycetes</taxon>
        <taxon>Mycobacteriales</taxon>
        <taxon>Nocardiaceae</taxon>
        <taxon>Nocardia</taxon>
    </lineage>
</organism>
<gene>
    <name evidence="5" type="ORF">GCM10023318_38790</name>
</gene>
<dbReference type="InterPro" id="IPR058644">
    <property type="entry name" value="Mtb12-like_C"/>
</dbReference>
<comment type="similarity">
    <text evidence="2">Belongs to the MTB12 family.</text>
</comment>
<protein>
    <recommendedName>
        <fullName evidence="4">Low molecular weight antigen MTB12-like C-terminal domain-containing protein</fullName>
    </recommendedName>
</protein>
<feature type="region of interest" description="Disordered" evidence="3">
    <location>
        <begin position="121"/>
        <end position="149"/>
    </location>
</feature>
<sequence>MRCQGAVGVTTGVVGALCGRGTAQHSQVGACGGFDTAGVGRVRSLPTTSVRPVWIRAKVPVDGSLCARAAAPVRWSLPWWNTTRTHTNAKDDQLKLRKTGRIAIAGLAIVAALGLTACGDDKDSKPAAKATTSAAAATTEDASNPPAPTVAELNQELTKALDPAVPAEEKLDGVQGAEADPTLPDRLSQAAAGNDVQIEVTEVQSFGGAVNAKANFTVNGQTNVVDVPFVVDNGKWKIQKEWACTMLTNLGEQSTACA</sequence>
<evidence type="ECO:0000259" key="4">
    <source>
        <dbReference type="Pfam" id="PF26580"/>
    </source>
</evidence>
<reference evidence="6" key="1">
    <citation type="journal article" date="2019" name="Int. J. Syst. Evol. Microbiol.">
        <title>The Global Catalogue of Microorganisms (GCM) 10K type strain sequencing project: providing services to taxonomists for standard genome sequencing and annotation.</title>
        <authorList>
            <consortium name="The Broad Institute Genomics Platform"/>
            <consortium name="The Broad Institute Genome Sequencing Center for Infectious Disease"/>
            <person name="Wu L."/>
            <person name="Ma J."/>
        </authorList>
    </citation>
    <scope>NUCLEOTIDE SEQUENCE [LARGE SCALE GENOMIC DNA]</scope>
    <source>
        <strain evidence="6">JCM 18298</strain>
    </source>
</reference>
<name>A0ABP9KK31_9NOCA</name>
<evidence type="ECO:0000313" key="5">
    <source>
        <dbReference type="EMBL" id="GAA5058909.1"/>
    </source>
</evidence>